<dbReference type="SUPFAM" id="SSF55729">
    <property type="entry name" value="Acyl-CoA N-acyltransferases (Nat)"/>
    <property type="match status" value="1"/>
</dbReference>
<organism evidence="2 3">
    <name type="scientific">Methylotenera versatilis (strain 301)</name>
    <dbReference type="NCBI Taxonomy" id="666681"/>
    <lineage>
        <taxon>Bacteria</taxon>
        <taxon>Pseudomonadati</taxon>
        <taxon>Pseudomonadota</taxon>
        <taxon>Betaproteobacteria</taxon>
        <taxon>Nitrosomonadales</taxon>
        <taxon>Methylophilaceae</taxon>
        <taxon>Methylotenera</taxon>
    </lineage>
</organism>
<dbReference type="GO" id="GO:0016747">
    <property type="term" value="F:acyltransferase activity, transferring groups other than amino-acyl groups"/>
    <property type="evidence" value="ECO:0007669"/>
    <property type="project" value="InterPro"/>
</dbReference>
<dbReference type="HOGENOM" id="CLU_013985_34_2_4"/>
<dbReference type="RefSeq" id="WP_013147799.1">
    <property type="nucleotide sequence ID" value="NC_014207.1"/>
</dbReference>
<dbReference type="OrthoDB" id="9789603at2"/>
<evidence type="ECO:0000313" key="3">
    <source>
        <dbReference type="Proteomes" id="UP000000383"/>
    </source>
</evidence>
<dbReference type="STRING" id="666681.M301_1099"/>
<accession>D7DQB2</accession>
<proteinExistence type="predicted"/>
<dbReference type="Pfam" id="PF00583">
    <property type="entry name" value="Acetyltransf_1"/>
    <property type="match status" value="1"/>
</dbReference>
<keyword evidence="3" id="KW-1185">Reference proteome</keyword>
<gene>
    <name evidence="2" type="ordered locus">M301_1099</name>
</gene>
<evidence type="ECO:0000313" key="2">
    <source>
        <dbReference type="EMBL" id="ADI29483.1"/>
    </source>
</evidence>
<dbReference type="Gene3D" id="3.40.630.30">
    <property type="match status" value="1"/>
</dbReference>
<dbReference type="eggNOG" id="COG0456">
    <property type="taxonomic scope" value="Bacteria"/>
</dbReference>
<protein>
    <submittedName>
        <fullName evidence="2">GCN5-related N-acetyltransferase</fullName>
    </submittedName>
</protein>
<dbReference type="InterPro" id="IPR000182">
    <property type="entry name" value="GNAT_dom"/>
</dbReference>
<keyword evidence="2" id="KW-0808">Transferase</keyword>
<dbReference type="EMBL" id="CP002056">
    <property type="protein sequence ID" value="ADI29483.1"/>
    <property type="molecule type" value="Genomic_DNA"/>
</dbReference>
<dbReference type="PROSITE" id="PS51186">
    <property type="entry name" value="GNAT"/>
    <property type="match status" value="1"/>
</dbReference>
<name>D7DQB2_METV0</name>
<reference evidence="2 3" key="2">
    <citation type="journal article" date="2011" name="J. Bacteriol.">
        <title>Genomes of three methylotrophs from a single niche uncover genetic and metabolic divergence of Methylophilaceae.</title>
        <authorList>
            <person name="Lapidus A."/>
            <person name="Clum A."/>
            <person name="Labutti K."/>
            <person name="Kaluzhnaya M.G."/>
            <person name="Lim S."/>
            <person name="Beck D.A."/>
            <person name="Glavina Del Rio T."/>
            <person name="Nolan M."/>
            <person name="Mavromatis K."/>
            <person name="Huntemann M."/>
            <person name="Lucas S."/>
            <person name="Lidstrom M.E."/>
            <person name="Ivanova N."/>
            <person name="Chistoserdova L."/>
        </authorList>
    </citation>
    <scope>NUCLEOTIDE SEQUENCE [LARGE SCALE GENOMIC DNA]</scope>
    <source>
        <strain evidence="2 3">301</strain>
    </source>
</reference>
<dbReference type="InterPro" id="IPR016181">
    <property type="entry name" value="Acyl_CoA_acyltransferase"/>
</dbReference>
<reference evidence="3" key="1">
    <citation type="submission" date="2010-05" db="EMBL/GenBank/DDBJ databases">
        <title>Complete sequence of Methylotenera sp. 301.</title>
        <authorList>
            <person name="Lucas S."/>
            <person name="Copeland A."/>
            <person name="Lapidus A."/>
            <person name="Cheng J.-F."/>
            <person name="Bruce D."/>
            <person name="Goodwin L."/>
            <person name="Pitluck S."/>
            <person name="Clum A."/>
            <person name="Land M."/>
            <person name="Hauser L."/>
            <person name="Kyrpides N."/>
            <person name="Ivanova N."/>
            <person name="Chistoservova L."/>
            <person name="Kalyuzhnaya M."/>
            <person name="Woyke T."/>
        </authorList>
    </citation>
    <scope>NUCLEOTIDE SEQUENCE [LARGE SCALE GENOMIC DNA]</scope>
    <source>
        <strain evidence="3">301</strain>
    </source>
</reference>
<dbReference type="KEGG" id="meh:M301_1099"/>
<feature type="domain" description="N-acetyltransferase" evidence="1">
    <location>
        <begin position="1"/>
        <end position="145"/>
    </location>
</feature>
<dbReference type="AlphaFoldDB" id="D7DQB2"/>
<dbReference type="CDD" id="cd04301">
    <property type="entry name" value="NAT_SF"/>
    <property type="match status" value="1"/>
</dbReference>
<sequence length="145" mass="16521">MTLIEVTDNSGSIIELDWLVKAEVVHRQLRPMLPTDYVARMRVIFANGARLLVAEHEGQVVGLAVWRLVENTYEGLRLYIDDLVTDENKRSTGIGKLLLQHLEIKAKNFGCHVLTLDSGVQRAAAHKFYFREGMHIPSFCFRKSL</sequence>
<dbReference type="Proteomes" id="UP000000383">
    <property type="component" value="Chromosome"/>
</dbReference>
<evidence type="ECO:0000259" key="1">
    <source>
        <dbReference type="PROSITE" id="PS51186"/>
    </source>
</evidence>